<organism evidence="3 4">
    <name type="scientific">Saccharopolyspora rosea</name>
    <dbReference type="NCBI Taxonomy" id="524884"/>
    <lineage>
        <taxon>Bacteria</taxon>
        <taxon>Bacillati</taxon>
        <taxon>Actinomycetota</taxon>
        <taxon>Actinomycetes</taxon>
        <taxon>Pseudonocardiales</taxon>
        <taxon>Pseudonocardiaceae</taxon>
        <taxon>Saccharopolyspora</taxon>
    </lineage>
</organism>
<accession>A0ABW3FZ42</accession>
<name>A0ABW3FZ42_9PSEU</name>
<feature type="compositionally biased region" description="Polar residues" evidence="1">
    <location>
        <begin position="1"/>
        <end position="13"/>
    </location>
</feature>
<feature type="compositionally biased region" description="Basic and acidic residues" evidence="1">
    <location>
        <begin position="27"/>
        <end position="44"/>
    </location>
</feature>
<evidence type="ECO:0000256" key="2">
    <source>
        <dbReference type="SAM" id="Phobius"/>
    </source>
</evidence>
<gene>
    <name evidence="3" type="ORF">ACFQ16_25830</name>
</gene>
<reference evidence="4" key="1">
    <citation type="journal article" date="2019" name="Int. J. Syst. Evol. Microbiol.">
        <title>The Global Catalogue of Microorganisms (GCM) 10K type strain sequencing project: providing services to taxonomists for standard genome sequencing and annotation.</title>
        <authorList>
            <consortium name="The Broad Institute Genomics Platform"/>
            <consortium name="The Broad Institute Genome Sequencing Center for Infectious Disease"/>
            <person name="Wu L."/>
            <person name="Ma J."/>
        </authorList>
    </citation>
    <scope>NUCLEOTIDE SEQUENCE [LARGE SCALE GENOMIC DNA]</scope>
    <source>
        <strain evidence="4">CCUG 56401</strain>
    </source>
</reference>
<evidence type="ECO:0000313" key="4">
    <source>
        <dbReference type="Proteomes" id="UP001597018"/>
    </source>
</evidence>
<feature type="transmembrane region" description="Helical" evidence="2">
    <location>
        <begin position="192"/>
        <end position="211"/>
    </location>
</feature>
<feature type="compositionally biased region" description="Basic and acidic residues" evidence="1">
    <location>
        <begin position="171"/>
        <end position="182"/>
    </location>
</feature>
<feature type="region of interest" description="Disordered" evidence="1">
    <location>
        <begin position="1"/>
        <end position="76"/>
    </location>
</feature>
<feature type="non-terminal residue" evidence="3">
    <location>
        <position position="1"/>
    </location>
</feature>
<keyword evidence="2" id="KW-1133">Transmembrane helix</keyword>
<keyword evidence="4" id="KW-1185">Reference proteome</keyword>
<dbReference type="EMBL" id="JBHTIW010000030">
    <property type="protein sequence ID" value="MFD0923179.1"/>
    <property type="molecule type" value="Genomic_DNA"/>
</dbReference>
<evidence type="ECO:0000256" key="1">
    <source>
        <dbReference type="SAM" id="MobiDB-lite"/>
    </source>
</evidence>
<evidence type="ECO:0000313" key="3">
    <source>
        <dbReference type="EMBL" id="MFD0923179.1"/>
    </source>
</evidence>
<feature type="region of interest" description="Disordered" evidence="1">
    <location>
        <begin position="105"/>
        <end position="124"/>
    </location>
</feature>
<feature type="compositionally biased region" description="Basic and acidic residues" evidence="1">
    <location>
        <begin position="60"/>
        <end position="73"/>
    </location>
</feature>
<dbReference type="Proteomes" id="UP001597018">
    <property type="component" value="Unassembled WGS sequence"/>
</dbReference>
<evidence type="ECO:0008006" key="5">
    <source>
        <dbReference type="Google" id="ProtNLM"/>
    </source>
</evidence>
<dbReference type="RefSeq" id="WP_380759864.1">
    <property type="nucleotide sequence ID" value="NZ_JBHTIW010000030.1"/>
</dbReference>
<comment type="caution">
    <text evidence="3">The sequence shown here is derived from an EMBL/GenBank/DDBJ whole genome shotgun (WGS) entry which is preliminary data.</text>
</comment>
<feature type="region of interest" description="Disordered" evidence="1">
    <location>
        <begin position="162"/>
        <end position="182"/>
    </location>
</feature>
<feature type="compositionally biased region" description="Polar residues" evidence="1">
    <location>
        <begin position="105"/>
        <end position="115"/>
    </location>
</feature>
<keyword evidence="2" id="KW-0472">Membrane</keyword>
<protein>
    <recommendedName>
        <fullName evidence="5">Serine/threonine protein kinase</fullName>
    </recommendedName>
</protein>
<sequence>SSSGTNRCDNASTTDDDLALNTDQDPNETRSKALVERHDRRDEQNPVARTDQTHGQAGRHSRDLLDAPTERIPRIVPDSEMPTDRILSEPLRWLETPADELFTLIDTQPMPQFPTTDRDGTDNEEQAERMRAWDVAMVRTTSHIDPRDPDHLALLLNKLRRWTPNPTNPQEPKDQSPVHTSEKYDAKPSIRFAALLLIIALTLALASLLLSGTADAPTTRRDQIRSAVMTTQEVVRR</sequence>
<proteinExistence type="predicted"/>
<keyword evidence="2" id="KW-0812">Transmembrane</keyword>